<sequence length="213" mass="24904">MGKVIYKNLFRIYKSHLQNAEYQDARNTLLKIKEINPAKGWYHQGLLYPRLATKRASRRDVFSKQVGYFKKSLSYNGKDPSAWRALGNAYFQLKKYDLAERAYRQSLKFSRSELYKNDALRFIADILIVRGELKKALAILNKVFRSKHRPPYIQLASHFVSYYQKVGNQEMVNHWAKKAILSAKIIEKSGKPAYGPKDIYQKVIRDFEGFIKG</sequence>
<accession>A0A1F6EG18</accession>
<dbReference type="InterPro" id="IPR011990">
    <property type="entry name" value="TPR-like_helical_dom_sf"/>
</dbReference>
<reference evidence="2 3" key="1">
    <citation type="journal article" date="2016" name="Nat. Commun.">
        <title>Thousands of microbial genomes shed light on interconnected biogeochemical processes in an aquifer system.</title>
        <authorList>
            <person name="Anantharaman K."/>
            <person name="Brown C.T."/>
            <person name="Hug L.A."/>
            <person name="Sharon I."/>
            <person name="Castelle C.J."/>
            <person name="Probst A.J."/>
            <person name="Thomas B.C."/>
            <person name="Singh A."/>
            <person name="Wilkins M.J."/>
            <person name="Karaoz U."/>
            <person name="Brodie E.L."/>
            <person name="Williams K.H."/>
            <person name="Hubbard S.S."/>
            <person name="Banfield J.F."/>
        </authorList>
    </citation>
    <scope>NUCLEOTIDE SEQUENCE [LARGE SCALE GENOMIC DNA]</scope>
</reference>
<gene>
    <name evidence="2" type="ORF">A3A38_04645</name>
</gene>
<keyword evidence="1" id="KW-0802">TPR repeat</keyword>
<comment type="caution">
    <text evidence="2">The sequence shown here is derived from an EMBL/GenBank/DDBJ whole genome shotgun (WGS) entry which is preliminary data.</text>
</comment>
<evidence type="ECO:0000313" key="3">
    <source>
        <dbReference type="Proteomes" id="UP000177306"/>
    </source>
</evidence>
<feature type="repeat" description="TPR" evidence="1">
    <location>
        <begin position="80"/>
        <end position="113"/>
    </location>
</feature>
<dbReference type="SMART" id="SM00028">
    <property type="entry name" value="TPR"/>
    <property type="match status" value="2"/>
</dbReference>
<name>A0A1F6EG18_9BACT</name>
<dbReference type="InterPro" id="IPR019734">
    <property type="entry name" value="TPR_rpt"/>
</dbReference>
<protein>
    <submittedName>
        <fullName evidence="2">Uncharacterized protein</fullName>
    </submittedName>
</protein>
<dbReference type="SUPFAM" id="SSF81901">
    <property type="entry name" value="HCP-like"/>
    <property type="match status" value="1"/>
</dbReference>
<evidence type="ECO:0000256" key="1">
    <source>
        <dbReference type="PROSITE-ProRule" id="PRU00339"/>
    </source>
</evidence>
<organism evidence="2 3">
    <name type="scientific">Candidatus Kaiserbacteria bacterium RIFCSPLOWO2_01_FULL_53_17</name>
    <dbReference type="NCBI Taxonomy" id="1798511"/>
    <lineage>
        <taxon>Bacteria</taxon>
        <taxon>Candidatus Kaiseribacteriota</taxon>
    </lineage>
</organism>
<dbReference type="Proteomes" id="UP000177306">
    <property type="component" value="Unassembled WGS sequence"/>
</dbReference>
<dbReference type="AlphaFoldDB" id="A0A1F6EG18"/>
<evidence type="ECO:0000313" key="2">
    <source>
        <dbReference type="EMBL" id="OGG72580.1"/>
    </source>
</evidence>
<dbReference type="Gene3D" id="1.25.40.10">
    <property type="entry name" value="Tetratricopeptide repeat domain"/>
    <property type="match status" value="1"/>
</dbReference>
<dbReference type="EMBL" id="MFLY01000039">
    <property type="protein sequence ID" value="OGG72580.1"/>
    <property type="molecule type" value="Genomic_DNA"/>
</dbReference>
<dbReference type="PROSITE" id="PS50005">
    <property type="entry name" value="TPR"/>
    <property type="match status" value="1"/>
</dbReference>
<dbReference type="Pfam" id="PF00515">
    <property type="entry name" value="TPR_1"/>
    <property type="match status" value="1"/>
</dbReference>
<proteinExistence type="predicted"/>